<dbReference type="GO" id="GO:0005694">
    <property type="term" value="C:chromosome"/>
    <property type="evidence" value="ECO:0007669"/>
    <property type="project" value="InterPro"/>
</dbReference>
<gene>
    <name evidence="3" type="ORF">H9942_11555</name>
</gene>
<comment type="caution">
    <text evidence="3">The sequence shown here is derived from an EMBL/GenBank/DDBJ whole genome shotgun (WGS) entry which is preliminary data.</text>
</comment>
<reference evidence="3" key="1">
    <citation type="journal article" date="2021" name="PeerJ">
        <title>Extensive microbial diversity within the chicken gut microbiome revealed by metagenomics and culture.</title>
        <authorList>
            <person name="Gilroy R."/>
            <person name="Ravi A."/>
            <person name="Getino M."/>
            <person name="Pursley I."/>
            <person name="Horton D.L."/>
            <person name="Alikhan N.F."/>
            <person name="Baker D."/>
            <person name="Gharbi K."/>
            <person name="Hall N."/>
            <person name="Watson M."/>
            <person name="Adriaenssens E.M."/>
            <person name="Foster-Nyarko E."/>
            <person name="Jarju S."/>
            <person name="Secka A."/>
            <person name="Antonio M."/>
            <person name="Oren A."/>
            <person name="Chaudhuri R.R."/>
            <person name="La Ragione R."/>
            <person name="Hildebrand F."/>
            <person name="Pallen M.J."/>
        </authorList>
    </citation>
    <scope>NUCLEOTIDE SEQUENCE</scope>
    <source>
        <strain evidence="3">ChiBcolR8-3208</strain>
    </source>
</reference>
<dbReference type="GO" id="GO:0003677">
    <property type="term" value="F:DNA binding"/>
    <property type="evidence" value="ECO:0007669"/>
    <property type="project" value="InterPro"/>
</dbReference>
<dbReference type="Pfam" id="PF11796">
    <property type="entry name" value="DUF3323"/>
    <property type="match status" value="1"/>
</dbReference>
<accession>A0A9D2LZP8</accession>
<protein>
    <submittedName>
        <fullName evidence="3">TIGR02679 family protein</fullName>
    </submittedName>
</protein>
<dbReference type="InterPro" id="IPR036078">
    <property type="entry name" value="Spo11/TopoVI_A_sf"/>
</dbReference>
<dbReference type="InterPro" id="IPR024465">
    <property type="entry name" value="DUF2399"/>
</dbReference>
<feature type="domain" description="Conserved hypothetical protein CHP02679 N terminus" evidence="2">
    <location>
        <begin position="36"/>
        <end position="247"/>
    </location>
</feature>
<name>A0A9D2LZP8_9FIRM</name>
<proteinExistence type="predicted"/>
<evidence type="ECO:0000313" key="3">
    <source>
        <dbReference type="EMBL" id="HJB38681.1"/>
    </source>
</evidence>
<dbReference type="NCBIfam" id="TIGR02679">
    <property type="entry name" value="TIGR02679 family protein"/>
    <property type="match status" value="1"/>
</dbReference>
<sequence length="441" mass="48330">MKEIAAACAAYFQEHPAYHRILVLLFQKVKSFGGPAGTVRLDDATPEECDAARALFGRSFSAPLRIKTADFEAALQNTPYHGVTLKEVLECYFHTAIQTKREIRSQEDARILRITKGAAASVESPLCLRWLEELSTHRGEGWQLIQKSLAKGEEAVGQALLQACKSMAWLEGHPGRRIRLAVLSAYATSDPHALDVNTLGGKLFLHLLSMGAGVRLPTEAEARAALYYNWGILCDSISSLVTQVGLRLYVGKEEHPAFHAFRLRNEACTLTLTNLAGLTGADSPSGRAYLVENQMVFSQLCDAAAGFHSPLLCTSGQPAIAVIRLLDLLVSAGTDLFYAGDFDGKGLSIALQLLERYPDHLRLWRMTGEDYAQCRSEVRASDKSRALLRSCENTVLAPVAQAIERSGFVGYQELLLPQLQRDLLQKGSGPRRVETGPKTCC</sequence>
<dbReference type="Proteomes" id="UP000824214">
    <property type="component" value="Unassembled WGS sequence"/>
</dbReference>
<feature type="domain" description="DUF2399" evidence="1">
    <location>
        <begin position="268"/>
        <end position="423"/>
    </location>
</feature>
<dbReference type="EMBL" id="DWXZ01000248">
    <property type="protein sequence ID" value="HJB38681.1"/>
    <property type="molecule type" value="Genomic_DNA"/>
</dbReference>
<evidence type="ECO:0000259" key="1">
    <source>
        <dbReference type="Pfam" id="PF09664"/>
    </source>
</evidence>
<dbReference type="SUPFAM" id="SSF56726">
    <property type="entry name" value="DNA topoisomerase IV, alpha subunit"/>
    <property type="match status" value="1"/>
</dbReference>
<evidence type="ECO:0000259" key="2">
    <source>
        <dbReference type="Pfam" id="PF11796"/>
    </source>
</evidence>
<reference evidence="3" key="2">
    <citation type="submission" date="2021-04" db="EMBL/GenBank/DDBJ databases">
        <authorList>
            <person name="Gilroy R."/>
        </authorList>
    </citation>
    <scope>NUCLEOTIDE SEQUENCE</scope>
    <source>
        <strain evidence="3">ChiBcolR8-3208</strain>
    </source>
</reference>
<organism evidence="3 4">
    <name type="scientific">Candidatus Acutalibacter ornithocaccae</name>
    <dbReference type="NCBI Taxonomy" id="2838416"/>
    <lineage>
        <taxon>Bacteria</taxon>
        <taxon>Bacillati</taxon>
        <taxon>Bacillota</taxon>
        <taxon>Clostridia</taxon>
        <taxon>Eubacteriales</taxon>
        <taxon>Acutalibacteraceae</taxon>
        <taxon>Acutalibacter</taxon>
    </lineage>
</organism>
<dbReference type="AlphaFoldDB" id="A0A9D2LZP8"/>
<dbReference type="Pfam" id="PF09664">
    <property type="entry name" value="DUF2399"/>
    <property type="match status" value="1"/>
</dbReference>
<dbReference type="InterPro" id="IPR013495">
    <property type="entry name" value="CHP02679"/>
</dbReference>
<dbReference type="InterPro" id="IPR024466">
    <property type="entry name" value="CHP02679_N"/>
</dbReference>
<evidence type="ECO:0000313" key="4">
    <source>
        <dbReference type="Proteomes" id="UP000824214"/>
    </source>
</evidence>